<evidence type="ECO:0000313" key="2">
    <source>
        <dbReference type="Proteomes" id="UP000095751"/>
    </source>
</evidence>
<dbReference type="OrthoDB" id="43629at2759"/>
<name>A0A1E7EWR9_9STRA</name>
<dbReference type="PANTHER" id="PTHR37563">
    <property type="entry name" value="PHYTANOYL-COA DIOXYGENASE FAMILY PROTEIN (AFU_ORTHOLOGUE AFUA_2G03330)"/>
    <property type="match status" value="1"/>
</dbReference>
<organism evidence="1 2">
    <name type="scientific">Fragilariopsis cylindrus CCMP1102</name>
    <dbReference type="NCBI Taxonomy" id="635003"/>
    <lineage>
        <taxon>Eukaryota</taxon>
        <taxon>Sar</taxon>
        <taxon>Stramenopiles</taxon>
        <taxon>Ochrophyta</taxon>
        <taxon>Bacillariophyta</taxon>
        <taxon>Bacillariophyceae</taxon>
        <taxon>Bacillariophycidae</taxon>
        <taxon>Bacillariales</taxon>
        <taxon>Bacillariaceae</taxon>
        <taxon>Fragilariopsis</taxon>
    </lineage>
</organism>
<dbReference type="SUPFAM" id="SSF51197">
    <property type="entry name" value="Clavaminate synthase-like"/>
    <property type="match status" value="1"/>
</dbReference>
<evidence type="ECO:0000313" key="1">
    <source>
        <dbReference type="EMBL" id="OEU10480.1"/>
    </source>
</evidence>
<accession>A0A1E7EWR9</accession>
<dbReference type="InterPro" id="IPR051961">
    <property type="entry name" value="Fungal_Metabolite_Diox"/>
</dbReference>
<protein>
    <recommendedName>
        <fullName evidence="3">Phytanoyl-CoA dioxygenase</fullName>
    </recommendedName>
</protein>
<dbReference type="Proteomes" id="UP000095751">
    <property type="component" value="Unassembled WGS sequence"/>
</dbReference>
<gene>
    <name evidence="1" type="ORF">FRACYDRAFT_193614</name>
</gene>
<dbReference type="KEGG" id="fcy:FRACYDRAFT_193614"/>
<sequence length="225" mass="25675">MKILPLVQEAIVNAETAIRSNYPTIKIGEDSFLFSEIASRSKQRFDLLLSSTTNAKLYTIIRNALPPPVSITNLEDLDLEMDLSIVYSKPGANHQGWHADGNHLVGASDAELPYAICIFIPLIDLNVTVGYTQFWLGSHKYKNLQGFGKFSEISNSTCDIGRTTKKGNGILYDYRLLHREQEQEQPPYYRPVLQLLCRRKFYKEKNNYGTKSIYDTDNDNDMQNK</sequence>
<dbReference type="InParanoid" id="A0A1E7EWR9"/>
<dbReference type="EMBL" id="KV784371">
    <property type="protein sequence ID" value="OEU10480.1"/>
    <property type="molecule type" value="Genomic_DNA"/>
</dbReference>
<reference evidence="1 2" key="1">
    <citation type="submission" date="2016-09" db="EMBL/GenBank/DDBJ databases">
        <title>Extensive genetic diversity and differential bi-allelic expression allows diatom success in the polar Southern Ocean.</title>
        <authorList>
            <consortium name="DOE Joint Genome Institute"/>
            <person name="Mock T."/>
            <person name="Otillar R.P."/>
            <person name="Strauss J."/>
            <person name="Dupont C."/>
            <person name="Frickenhaus S."/>
            <person name="Maumus F."/>
            <person name="Mcmullan M."/>
            <person name="Sanges R."/>
            <person name="Schmutz J."/>
            <person name="Toseland A."/>
            <person name="Valas R."/>
            <person name="Veluchamy A."/>
            <person name="Ward B.J."/>
            <person name="Allen A."/>
            <person name="Barry K."/>
            <person name="Falciatore A."/>
            <person name="Ferrante M."/>
            <person name="Fortunato A.E."/>
            <person name="Gloeckner G."/>
            <person name="Gruber A."/>
            <person name="Hipkin R."/>
            <person name="Janech M."/>
            <person name="Kroth P."/>
            <person name="Leese F."/>
            <person name="Lindquist E."/>
            <person name="Lyon B.R."/>
            <person name="Martin J."/>
            <person name="Mayer C."/>
            <person name="Parker M."/>
            <person name="Quesneville H."/>
            <person name="Raymond J."/>
            <person name="Uhlig C."/>
            <person name="Valentin K.U."/>
            <person name="Worden A.Z."/>
            <person name="Armbrust E.V."/>
            <person name="Bowler C."/>
            <person name="Green B."/>
            <person name="Moulton V."/>
            <person name="Van Oosterhout C."/>
            <person name="Grigoriev I."/>
        </authorList>
    </citation>
    <scope>NUCLEOTIDE SEQUENCE [LARGE SCALE GENOMIC DNA]</scope>
    <source>
        <strain evidence="1 2">CCMP1102</strain>
    </source>
</reference>
<keyword evidence="2" id="KW-1185">Reference proteome</keyword>
<dbReference type="Gene3D" id="2.60.120.620">
    <property type="entry name" value="q2cbj1_9rhob like domain"/>
    <property type="match status" value="1"/>
</dbReference>
<dbReference type="PANTHER" id="PTHR37563:SF2">
    <property type="entry name" value="PHYTANOYL-COA DIOXYGENASE FAMILY PROTEIN (AFU_ORTHOLOGUE AFUA_2G03330)"/>
    <property type="match status" value="1"/>
</dbReference>
<proteinExistence type="predicted"/>
<dbReference type="AlphaFoldDB" id="A0A1E7EWR9"/>
<evidence type="ECO:0008006" key="3">
    <source>
        <dbReference type="Google" id="ProtNLM"/>
    </source>
</evidence>